<evidence type="ECO:0000313" key="4">
    <source>
        <dbReference type="Proteomes" id="UP000266615"/>
    </source>
</evidence>
<organism evidence="3 4">
    <name type="scientific">Nesterenkonia natronophila</name>
    <dbReference type="NCBI Taxonomy" id="2174932"/>
    <lineage>
        <taxon>Bacteria</taxon>
        <taxon>Bacillati</taxon>
        <taxon>Actinomycetota</taxon>
        <taxon>Actinomycetes</taxon>
        <taxon>Micrococcales</taxon>
        <taxon>Micrococcaceae</taxon>
        <taxon>Nesterenkonia</taxon>
    </lineage>
</organism>
<feature type="transmembrane region" description="Helical" evidence="1">
    <location>
        <begin position="197"/>
        <end position="215"/>
    </location>
</feature>
<feature type="chain" id="PRO_5017232826" description="DUF2207 domain-containing protein" evidence="2">
    <location>
        <begin position="23"/>
        <end position="303"/>
    </location>
</feature>
<keyword evidence="1" id="KW-0812">Transmembrane</keyword>
<dbReference type="OrthoDB" id="4965312at2"/>
<keyword evidence="1" id="KW-1133">Transmembrane helix</keyword>
<sequence length="303" mass="32252">MRHLLSVLCLLLAGMLSVGALAGHQLDQLLRSEEPVRDIAGTLPQQEEFSQAVTEIVVDDLTDRLPDQLQWAVPGGADQALAPVVSSAFDTERTREAWDEVLQDTRTGYTAQLEGIFATGTSGQVRELDIELDLTPVSEAMTEPMREGLEDAFGWFPGVEPGSFDIIAPEIILDVQAATDNTADPYSWATIATLSQYWAGFAVAAAGLAAAGLLIGKGPVRWFGLAGGALVAAVLGVWIATTVASPQFHHPTEVPQAAGVVLDHIQVQFTQWAQPAWWVFSALSGVVGLTGLVGGLLSASRRR</sequence>
<protein>
    <recommendedName>
        <fullName evidence="5">DUF2207 domain-containing protein</fullName>
    </recommendedName>
</protein>
<accession>A0A3A4FIF3</accession>
<name>A0A3A4FIF3_9MICC</name>
<keyword evidence="4" id="KW-1185">Reference proteome</keyword>
<keyword evidence="1" id="KW-0472">Membrane</keyword>
<keyword evidence="2" id="KW-0732">Signal</keyword>
<dbReference type="RefSeq" id="WP_119902904.1">
    <property type="nucleotide sequence ID" value="NZ_QYZP01000002.1"/>
</dbReference>
<proteinExistence type="predicted"/>
<dbReference type="Proteomes" id="UP000266615">
    <property type="component" value="Unassembled WGS sequence"/>
</dbReference>
<feature type="signal peptide" evidence="2">
    <location>
        <begin position="1"/>
        <end position="22"/>
    </location>
</feature>
<evidence type="ECO:0008006" key="5">
    <source>
        <dbReference type="Google" id="ProtNLM"/>
    </source>
</evidence>
<dbReference type="AlphaFoldDB" id="A0A3A4FIF3"/>
<gene>
    <name evidence="3" type="ORF">D3250_08550</name>
</gene>
<feature type="transmembrane region" description="Helical" evidence="1">
    <location>
        <begin position="222"/>
        <end position="241"/>
    </location>
</feature>
<evidence type="ECO:0000313" key="3">
    <source>
        <dbReference type="EMBL" id="RJN32115.1"/>
    </source>
</evidence>
<evidence type="ECO:0000256" key="1">
    <source>
        <dbReference type="SAM" id="Phobius"/>
    </source>
</evidence>
<comment type="caution">
    <text evidence="3">The sequence shown here is derived from an EMBL/GenBank/DDBJ whole genome shotgun (WGS) entry which is preliminary data.</text>
</comment>
<evidence type="ECO:0000256" key="2">
    <source>
        <dbReference type="SAM" id="SignalP"/>
    </source>
</evidence>
<feature type="transmembrane region" description="Helical" evidence="1">
    <location>
        <begin position="276"/>
        <end position="297"/>
    </location>
</feature>
<dbReference type="EMBL" id="QYZP01000002">
    <property type="protein sequence ID" value="RJN32115.1"/>
    <property type="molecule type" value="Genomic_DNA"/>
</dbReference>
<reference evidence="3 4" key="1">
    <citation type="submission" date="2018-09" db="EMBL/GenBank/DDBJ databases">
        <title>Nesterenkonia natronophila sp. nov., an alkaliphilic actinobacteriume isolated from a soda lake, and emended description of the genus Nesterenkonia.</title>
        <authorList>
            <person name="Menes R.J."/>
            <person name="Iriarte A."/>
        </authorList>
    </citation>
    <scope>NUCLEOTIDE SEQUENCE [LARGE SCALE GENOMIC DNA]</scope>
    <source>
        <strain evidence="3 4">M8</strain>
    </source>
</reference>